<dbReference type="GO" id="GO:0004523">
    <property type="term" value="F:RNA-DNA hybrid ribonuclease activity"/>
    <property type="evidence" value="ECO:0007669"/>
    <property type="project" value="InterPro"/>
</dbReference>
<dbReference type="GeneID" id="110802912"/>
<dbReference type="CDD" id="cd06222">
    <property type="entry name" value="RNase_H_like"/>
    <property type="match status" value="1"/>
</dbReference>
<dbReference type="InterPro" id="IPR002156">
    <property type="entry name" value="RNaseH_domain"/>
</dbReference>
<dbReference type="GO" id="GO:0003676">
    <property type="term" value="F:nucleic acid binding"/>
    <property type="evidence" value="ECO:0007669"/>
    <property type="project" value="InterPro"/>
</dbReference>
<dbReference type="PANTHER" id="PTHR47723">
    <property type="entry name" value="OS05G0353850 PROTEIN"/>
    <property type="match status" value="1"/>
</dbReference>
<sequence length="164" mass="18631">MGELHVVFAVNCNTCSYTKAELLGVMRGLAITWNGGNHKVQLTVDSKTVVRFLVEEALAHSLHIHIIRKCKSLIQWKEWEITFSHCYYREVNRVADWLAYFGVNLDRKVTIFEADPMGFQAVLLEDLGGLTHSRLVPVGSLAGERMDRLVLVLLCSVVQFVWNN</sequence>
<dbReference type="InterPro" id="IPR044730">
    <property type="entry name" value="RNase_H-like_dom_plant"/>
</dbReference>
<proteinExistence type="predicted"/>
<gene>
    <name evidence="3" type="primary">LOC110802912</name>
</gene>
<evidence type="ECO:0000259" key="1">
    <source>
        <dbReference type="Pfam" id="PF13456"/>
    </source>
</evidence>
<dbReference type="RefSeq" id="XP_021864055.1">
    <property type="nucleotide sequence ID" value="XM_022008363.1"/>
</dbReference>
<dbReference type="Proteomes" id="UP000813463">
    <property type="component" value="Chromosome 4"/>
</dbReference>
<dbReference type="OrthoDB" id="1752183at2759"/>
<evidence type="ECO:0000313" key="3">
    <source>
        <dbReference type="RefSeq" id="XP_021864055.1"/>
    </source>
</evidence>
<name>A0A9R0KA20_SPIOL</name>
<accession>A0A9R0KA20</accession>
<dbReference type="SUPFAM" id="SSF53098">
    <property type="entry name" value="Ribonuclease H-like"/>
    <property type="match status" value="1"/>
</dbReference>
<reference evidence="2" key="1">
    <citation type="journal article" date="2021" name="Nat. Commun.">
        <title>Genomic analyses provide insights into spinach domestication and the genetic basis of agronomic traits.</title>
        <authorList>
            <person name="Cai X."/>
            <person name="Sun X."/>
            <person name="Xu C."/>
            <person name="Sun H."/>
            <person name="Wang X."/>
            <person name="Ge C."/>
            <person name="Zhang Z."/>
            <person name="Wang Q."/>
            <person name="Fei Z."/>
            <person name="Jiao C."/>
            <person name="Wang Q."/>
        </authorList>
    </citation>
    <scope>NUCLEOTIDE SEQUENCE [LARGE SCALE GENOMIC DNA]</scope>
    <source>
        <strain evidence="2">cv. Varoflay</strain>
    </source>
</reference>
<dbReference type="KEGG" id="soe:110802912"/>
<dbReference type="InterPro" id="IPR036397">
    <property type="entry name" value="RNaseH_sf"/>
</dbReference>
<dbReference type="Pfam" id="PF13456">
    <property type="entry name" value="RVT_3"/>
    <property type="match status" value="1"/>
</dbReference>
<reference evidence="3" key="2">
    <citation type="submission" date="2025-08" db="UniProtKB">
        <authorList>
            <consortium name="RefSeq"/>
        </authorList>
    </citation>
    <scope>IDENTIFICATION</scope>
    <source>
        <tissue evidence="3">Leaf</tissue>
    </source>
</reference>
<dbReference type="PANTHER" id="PTHR47723:SF19">
    <property type="entry name" value="POLYNUCLEOTIDYL TRANSFERASE, RIBONUCLEASE H-LIKE SUPERFAMILY PROTEIN"/>
    <property type="match status" value="1"/>
</dbReference>
<evidence type="ECO:0000313" key="2">
    <source>
        <dbReference type="Proteomes" id="UP000813463"/>
    </source>
</evidence>
<protein>
    <recommendedName>
        <fullName evidence="1">RNase H type-1 domain-containing protein</fullName>
    </recommendedName>
</protein>
<organism evidence="2 3">
    <name type="scientific">Spinacia oleracea</name>
    <name type="common">Spinach</name>
    <dbReference type="NCBI Taxonomy" id="3562"/>
    <lineage>
        <taxon>Eukaryota</taxon>
        <taxon>Viridiplantae</taxon>
        <taxon>Streptophyta</taxon>
        <taxon>Embryophyta</taxon>
        <taxon>Tracheophyta</taxon>
        <taxon>Spermatophyta</taxon>
        <taxon>Magnoliopsida</taxon>
        <taxon>eudicotyledons</taxon>
        <taxon>Gunneridae</taxon>
        <taxon>Pentapetalae</taxon>
        <taxon>Caryophyllales</taxon>
        <taxon>Chenopodiaceae</taxon>
        <taxon>Chenopodioideae</taxon>
        <taxon>Anserineae</taxon>
        <taxon>Spinacia</taxon>
    </lineage>
</organism>
<dbReference type="InterPro" id="IPR053151">
    <property type="entry name" value="RNase_H-like"/>
</dbReference>
<keyword evidence="2" id="KW-1185">Reference proteome</keyword>
<feature type="domain" description="RNase H type-1" evidence="1">
    <location>
        <begin position="6"/>
        <end position="100"/>
    </location>
</feature>
<dbReference type="InterPro" id="IPR012337">
    <property type="entry name" value="RNaseH-like_sf"/>
</dbReference>
<dbReference type="AlphaFoldDB" id="A0A9R0KA20"/>
<dbReference type="Gene3D" id="3.30.420.10">
    <property type="entry name" value="Ribonuclease H-like superfamily/Ribonuclease H"/>
    <property type="match status" value="1"/>
</dbReference>